<name>A0AAD6X5S5_9AGAR</name>
<keyword evidence="2" id="KW-0472">Membrane</keyword>
<accession>A0AAD6X5S5</accession>
<dbReference type="EMBL" id="JARJCM010000036">
    <property type="protein sequence ID" value="KAJ7037672.1"/>
    <property type="molecule type" value="Genomic_DNA"/>
</dbReference>
<keyword evidence="4" id="KW-1185">Reference proteome</keyword>
<keyword evidence="2" id="KW-0812">Transmembrane</keyword>
<dbReference type="Proteomes" id="UP001218188">
    <property type="component" value="Unassembled WGS sequence"/>
</dbReference>
<evidence type="ECO:0000313" key="3">
    <source>
        <dbReference type="EMBL" id="KAJ7037672.1"/>
    </source>
</evidence>
<evidence type="ECO:0000313" key="4">
    <source>
        <dbReference type="Proteomes" id="UP001218188"/>
    </source>
</evidence>
<comment type="caution">
    <text evidence="3">The sequence shown here is derived from an EMBL/GenBank/DDBJ whole genome shotgun (WGS) entry which is preliminary data.</text>
</comment>
<protein>
    <submittedName>
        <fullName evidence="3">Uncharacterized protein</fullName>
    </submittedName>
</protein>
<evidence type="ECO:0000256" key="2">
    <source>
        <dbReference type="SAM" id="Phobius"/>
    </source>
</evidence>
<feature type="transmembrane region" description="Helical" evidence="2">
    <location>
        <begin position="280"/>
        <end position="303"/>
    </location>
</feature>
<evidence type="ECO:0000256" key="1">
    <source>
        <dbReference type="SAM" id="MobiDB-lite"/>
    </source>
</evidence>
<keyword evidence="2" id="KW-1133">Transmembrane helix</keyword>
<feature type="compositionally biased region" description="Polar residues" evidence="1">
    <location>
        <begin position="208"/>
        <end position="217"/>
    </location>
</feature>
<feature type="region of interest" description="Disordered" evidence="1">
    <location>
        <begin position="389"/>
        <end position="411"/>
    </location>
</feature>
<dbReference type="CDD" id="cd12087">
    <property type="entry name" value="TM_EGFR-like"/>
    <property type="match status" value="1"/>
</dbReference>
<dbReference type="AlphaFoldDB" id="A0AAD6X5S5"/>
<gene>
    <name evidence="3" type="ORF">C8F04DRAFT_404029</name>
</gene>
<proteinExistence type="predicted"/>
<reference evidence="3" key="1">
    <citation type="submission" date="2023-03" db="EMBL/GenBank/DDBJ databases">
        <title>Massive genome expansion in bonnet fungi (Mycena s.s.) driven by repeated elements and novel gene families across ecological guilds.</title>
        <authorList>
            <consortium name="Lawrence Berkeley National Laboratory"/>
            <person name="Harder C.B."/>
            <person name="Miyauchi S."/>
            <person name="Viragh M."/>
            <person name="Kuo A."/>
            <person name="Thoen E."/>
            <person name="Andreopoulos B."/>
            <person name="Lu D."/>
            <person name="Skrede I."/>
            <person name="Drula E."/>
            <person name="Henrissat B."/>
            <person name="Morin E."/>
            <person name="Kohler A."/>
            <person name="Barry K."/>
            <person name="LaButti K."/>
            <person name="Morin E."/>
            <person name="Salamov A."/>
            <person name="Lipzen A."/>
            <person name="Mereny Z."/>
            <person name="Hegedus B."/>
            <person name="Baldrian P."/>
            <person name="Stursova M."/>
            <person name="Weitz H."/>
            <person name="Taylor A."/>
            <person name="Grigoriev I.V."/>
            <person name="Nagy L.G."/>
            <person name="Martin F."/>
            <person name="Kauserud H."/>
        </authorList>
    </citation>
    <scope>NUCLEOTIDE SEQUENCE</scope>
    <source>
        <strain evidence="3">CBHHK200</strain>
    </source>
</reference>
<feature type="region of interest" description="Disordered" evidence="1">
    <location>
        <begin position="188"/>
        <end position="277"/>
    </location>
</feature>
<sequence>MSARFALQRLARRQHLVLSPHPVMVFRNVGAVRTFCWILLTALPTLAFPTQGAATWMAPAANAIVAECYPLSIQFASPVPAHNISFYYYYGAQTVAAETYIPITVWPQSQWVDANTLYKVDVASVPVAAGTMMALNVQNYDSTLSWVHAIVVQPNTDNSCITSVKQQGIPDYNHYPVTPITTTVSPVVATPATPPSSSPSVPVAPTKGTPSDSTTPKTPAAPSSALHTASAPSATASAPVTPPTTNPSSPTSVPDGAGAPSTDPALRNGAAKGTTDHTPIIAGVTVGGLVLLVLAGAISIWCMRRRRRQHTAMMEKRVSLVEPYGASRSVPRFRPAPIQEVDGGDFMEPDRLPPQYDDIPRAPASYSRTESTTDINPVQATRSVRRYLASSSAVTESTTHINPSPSSEKRV</sequence>
<feature type="compositionally biased region" description="Low complexity" evidence="1">
    <location>
        <begin position="218"/>
        <end position="239"/>
    </location>
</feature>
<organism evidence="3 4">
    <name type="scientific">Mycena alexandri</name>
    <dbReference type="NCBI Taxonomy" id="1745969"/>
    <lineage>
        <taxon>Eukaryota</taxon>
        <taxon>Fungi</taxon>
        <taxon>Dikarya</taxon>
        <taxon>Basidiomycota</taxon>
        <taxon>Agaricomycotina</taxon>
        <taxon>Agaricomycetes</taxon>
        <taxon>Agaricomycetidae</taxon>
        <taxon>Agaricales</taxon>
        <taxon>Marasmiineae</taxon>
        <taxon>Mycenaceae</taxon>
        <taxon>Mycena</taxon>
    </lineage>
</organism>